<evidence type="ECO:0008006" key="3">
    <source>
        <dbReference type="Google" id="ProtNLM"/>
    </source>
</evidence>
<accession>A0A4Y2F9A6</accession>
<proteinExistence type="predicted"/>
<comment type="caution">
    <text evidence="1">The sequence shown here is derived from an EMBL/GenBank/DDBJ whole genome shotgun (WGS) entry which is preliminary data.</text>
</comment>
<dbReference type="EMBL" id="BGPR01000827">
    <property type="protein sequence ID" value="GBM37056.1"/>
    <property type="molecule type" value="Genomic_DNA"/>
</dbReference>
<gene>
    <name evidence="1" type="ORF">AVEN_228075_1</name>
</gene>
<reference evidence="1 2" key="1">
    <citation type="journal article" date="2019" name="Sci. Rep.">
        <title>Orb-weaving spider Araneus ventricosus genome elucidates the spidroin gene catalogue.</title>
        <authorList>
            <person name="Kono N."/>
            <person name="Nakamura H."/>
            <person name="Ohtoshi R."/>
            <person name="Moran D.A.P."/>
            <person name="Shinohara A."/>
            <person name="Yoshida Y."/>
            <person name="Fujiwara M."/>
            <person name="Mori M."/>
            <person name="Tomita M."/>
            <person name="Arakawa K."/>
        </authorList>
    </citation>
    <scope>NUCLEOTIDE SEQUENCE [LARGE SCALE GENOMIC DNA]</scope>
</reference>
<dbReference type="OrthoDB" id="6430441at2759"/>
<dbReference type="Proteomes" id="UP000499080">
    <property type="component" value="Unassembled WGS sequence"/>
</dbReference>
<sequence>MREGMIRKWVRAFKYGHTNVHDEERSGRPSVITEDLVQKVDRKVRKNKRFTILSFSNEFPQVSRSVLHGIVLTTGKRQISMRMEFKSWLYDTKNALKLVEYVEK</sequence>
<keyword evidence="2" id="KW-1185">Reference proteome</keyword>
<evidence type="ECO:0000313" key="1">
    <source>
        <dbReference type="EMBL" id="GBM37056.1"/>
    </source>
</evidence>
<evidence type="ECO:0000313" key="2">
    <source>
        <dbReference type="Proteomes" id="UP000499080"/>
    </source>
</evidence>
<protein>
    <recommendedName>
        <fullName evidence="3">Mos1 transposase HTH domain-containing protein</fullName>
    </recommendedName>
</protein>
<name>A0A4Y2F9A6_ARAVE</name>
<organism evidence="1 2">
    <name type="scientific">Araneus ventricosus</name>
    <name type="common">Orbweaver spider</name>
    <name type="synonym">Epeira ventricosa</name>
    <dbReference type="NCBI Taxonomy" id="182803"/>
    <lineage>
        <taxon>Eukaryota</taxon>
        <taxon>Metazoa</taxon>
        <taxon>Ecdysozoa</taxon>
        <taxon>Arthropoda</taxon>
        <taxon>Chelicerata</taxon>
        <taxon>Arachnida</taxon>
        <taxon>Araneae</taxon>
        <taxon>Araneomorphae</taxon>
        <taxon>Entelegynae</taxon>
        <taxon>Araneoidea</taxon>
        <taxon>Araneidae</taxon>
        <taxon>Araneus</taxon>
    </lineage>
</organism>
<dbReference type="AlphaFoldDB" id="A0A4Y2F9A6"/>